<evidence type="ECO:0000259" key="1">
    <source>
        <dbReference type="Pfam" id="PF07944"/>
    </source>
</evidence>
<sequence>MRYEVTSDPLYRAIGTYFMDVVNSSHTYATGGTSVDEFWSDPKRLASTLKRENEESCTTYNMLKVSRNLFRWTKEMAYADYYERALTNGVLSIQRGTDPGVMIYMLPLGHGESKARSYHGWGTKFQSFWCCYGTGIESFSKLGDSIYFEEEGTIPGLYIIQYIASSLKWKSGGFVLNQKVEPVASWDPYLKVTVTMCCIEKVGVLSTLNLRIPSWTYSKGLKATLNTDDLPLPAPGNFLSISRIWRPDDKLVLQMPMGLRAEAVQDERPEYDSVQAILFGPYLLAGLTSGDWEIKRRRMNSLSDWVTPVPSTYTSQLVSVSQASEGKEFVLTSLNNSLTMEKLPESGTDLSLHATFRVISDDVNSSRLLSLVDYIGKSVMLEPFDLPGMLVVHNGPDNNLGLTNAKVASEEDNISSLFQVVEGLDLKNGTVSLESKRQKGCYIFSGITLSEGTKVQLKCKSTSTDSNFIEAASFSLRKGFSNYHPISFVAKGAKRNFLMMPLLSLRDEAYSVYFSFGG</sequence>
<gene>
    <name evidence="3" type="ORF">MKW94_021471</name>
</gene>
<accession>A0AA42B4P5</accession>
<evidence type="ECO:0000313" key="4">
    <source>
        <dbReference type="Proteomes" id="UP001177140"/>
    </source>
</evidence>
<dbReference type="AlphaFoldDB" id="A0AA42B4P5"/>
<dbReference type="PANTHER" id="PTHR31151:SF0">
    <property type="entry name" value="PROLINE-TRNA LIGASE (DUF1680)"/>
    <property type="match status" value="1"/>
</dbReference>
<dbReference type="InterPro" id="IPR012878">
    <property type="entry name" value="Beta-AFase-like_GH127_cat"/>
</dbReference>
<feature type="domain" description="Non-reducing end beta-L-arabinofuranosidase-like GH127 middle" evidence="2">
    <location>
        <begin position="157"/>
        <end position="257"/>
    </location>
</feature>
<feature type="domain" description="Non-reducing end beta-L-arabinofuranosidase-like GH127 catalytic" evidence="1">
    <location>
        <begin position="2"/>
        <end position="144"/>
    </location>
</feature>
<comment type="caution">
    <text evidence="3">The sequence shown here is derived from an EMBL/GenBank/DDBJ whole genome shotgun (WGS) entry which is preliminary data.</text>
</comment>
<dbReference type="Proteomes" id="UP001177140">
    <property type="component" value="Unassembled WGS sequence"/>
</dbReference>
<evidence type="ECO:0000259" key="2">
    <source>
        <dbReference type="Pfam" id="PF20736"/>
    </source>
</evidence>
<dbReference type="GO" id="GO:0046556">
    <property type="term" value="F:alpha-L-arabinofuranosidase activity"/>
    <property type="evidence" value="ECO:0007669"/>
    <property type="project" value="InterPro"/>
</dbReference>
<evidence type="ECO:0000313" key="3">
    <source>
        <dbReference type="EMBL" id="MCL7050939.1"/>
    </source>
</evidence>
<reference evidence="3" key="1">
    <citation type="submission" date="2022-03" db="EMBL/GenBank/DDBJ databases">
        <title>A functionally conserved STORR gene fusion in Papaver species that diverged 16.8 million years ago.</title>
        <authorList>
            <person name="Catania T."/>
        </authorList>
    </citation>
    <scope>NUCLEOTIDE SEQUENCE</scope>
    <source>
        <strain evidence="3">S-191538</strain>
    </source>
</reference>
<name>A0AA42B4P5_PAPNU</name>
<dbReference type="InterPro" id="IPR049046">
    <property type="entry name" value="Beta-AFase-like_GH127_middle"/>
</dbReference>
<dbReference type="PANTHER" id="PTHR31151">
    <property type="entry name" value="PROLINE-TRNA LIGASE (DUF1680)"/>
    <property type="match status" value="1"/>
</dbReference>
<organism evidence="3 4">
    <name type="scientific">Papaver nudicaule</name>
    <name type="common">Iceland poppy</name>
    <dbReference type="NCBI Taxonomy" id="74823"/>
    <lineage>
        <taxon>Eukaryota</taxon>
        <taxon>Viridiplantae</taxon>
        <taxon>Streptophyta</taxon>
        <taxon>Embryophyta</taxon>
        <taxon>Tracheophyta</taxon>
        <taxon>Spermatophyta</taxon>
        <taxon>Magnoliopsida</taxon>
        <taxon>Ranunculales</taxon>
        <taxon>Papaveraceae</taxon>
        <taxon>Papaveroideae</taxon>
        <taxon>Papaver</taxon>
    </lineage>
</organism>
<protein>
    <submittedName>
        <fullName evidence="3">Uncharacterized protein</fullName>
    </submittedName>
</protein>
<dbReference type="InterPro" id="IPR036195">
    <property type="entry name" value="AbfB_ABD_sf"/>
</dbReference>
<dbReference type="Gene3D" id="2.80.10.50">
    <property type="match status" value="1"/>
</dbReference>
<keyword evidence="4" id="KW-1185">Reference proteome</keyword>
<proteinExistence type="predicted"/>
<dbReference type="Pfam" id="PF20736">
    <property type="entry name" value="Glyco_hydro127M"/>
    <property type="match status" value="1"/>
</dbReference>
<dbReference type="SUPFAM" id="SSF110221">
    <property type="entry name" value="AbfB domain"/>
    <property type="match status" value="1"/>
</dbReference>
<dbReference type="GO" id="GO:0046373">
    <property type="term" value="P:L-arabinose metabolic process"/>
    <property type="evidence" value="ECO:0007669"/>
    <property type="project" value="InterPro"/>
</dbReference>
<dbReference type="EMBL" id="JAJJMA010333412">
    <property type="protein sequence ID" value="MCL7050939.1"/>
    <property type="molecule type" value="Genomic_DNA"/>
</dbReference>
<dbReference type="Pfam" id="PF07944">
    <property type="entry name" value="Beta-AFase-like_GH127_cat"/>
    <property type="match status" value="1"/>
</dbReference>